<evidence type="ECO:0000256" key="10">
    <source>
        <dbReference type="PIRNR" id="PIRNR006268"/>
    </source>
</evidence>
<keyword evidence="6 10" id="KW-0274">FAD</keyword>
<evidence type="ECO:0000256" key="8">
    <source>
        <dbReference type="ARBA" id="ARBA00031306"/>
    </source>
</evidence>
<evidence type="ECO:0000313" key="13">
    <source>
        <dbReference type="EMBL" id="SJZ52152.1"/>
    </source>
</evidence>
<protein>
    <recommendedName>
        <fullName evidence="2 10">FAD:protein FMN transferase</fullName>
        <ecNumber evidence="1 10">2.7.1.180</ecNumber>
    </recommendedName>
    <alternativeName>
        <fullName evidence="8 10">Flavin transferase</fullName>
    </alternativeName>
</protein>
<dbReference type="InterPro" id="IPR003374">
    <property type="entry name" value="ApbE-like_sf"/>
</dbReference>
<name>A0A1T4LBF4_9LACT</name>
<dbReference type="Pfam" id="PF02424">
    <property type="entry name" value="ApbE"/>
    <property type="match status" value="1"/>
</dbReference>
<dbReference type="PANTHER" id="PTHR30040">
    <property type="entry name" value="THIAMINE BIOSYNTHESIS LIPOPROTEIN APBE"/>
    <property type="match status" value="1"/>
</dbReference>
<dbReference type="PIRSF" id="PIRSF006268">
    <property type="entry name" value="ApbE"/>
    <property type="match status" value="1"/>
</dbReference>
<evidence type="ECO:0000256" key="7">
    <source>
        <dbReference type="ARBA" id="ARBA00022842"/>
    </source>
</evidence>
<keyword evidence="4 10" id="KW-0808">Transferase</keyword>
<dbReference type="Gene3D" id="3.10.520.10">
    <property type="entry name" value="ApbE-like domains"/>
    <property type="match status" value="1"/>
</dbReference>
<dbReference type="EMBL" id="FUWO01000007">
    <property type="protein sequence ID" value="SJZ52152.1"/>
    <property type="molecule type" value="Genomic_DNA"/>
</dbReference>
<keyword evidence="5 10" id="KW-0479">Metal-binding</keyword>
<evidence type="ECO:0000256" key="2">
    <source>
        <dbReference type="ARBA" id="ARBA00016337"/>
    </source>
</evidence>
<gene>
    <name evidence="13" type="ORF">SAMN02746011_01037</name>
</gene>
<organism evidence="13 14">
    <name type="scientific">Globicatella sulfidifaciens DSM 15739</name>
    <dbReference type="NCBI Taxonomy" id="1121925"/>
    <lineage>
        <taxon>Bacteria</taxon>
        <taxon>Bacillati</taxon>
        <taxon>Bacillota</taxon>
        <taxon>Bacilli</taxon>
        <taxon>Lactobacillales</taxon>
        <taxon>Aerococcaceae</taxon>
        <taxon>Globicatella</taxon>
    </lineage>
</organism>
<feature type="binding site" evidence="11">
    <location>
        <position position="318"/>
    </location>
    <ligand>
        <name>Mg(2+)</name>
        <dbReference type="ChEBI" id="CHEBI:18420"/>
    </ligand>
</feature>
<keyword evidence="7 10" id="KW-0460">Magnesium</keyword>
<reference evidence="14" key="1">
    <citation type="submission" date="2017-02" db="EMBL/GenBank/DDBJ databases">
        <authorList>
            <person name="Varghese N."/>
            <person name="Submissions S."/>
        </authorList>
    </citation>
    <scope>NUCLEOTIDE SEQUENCE [LARGE SCALE GENOMIC DNA]</scope>
    <source>
        <strain evidence="14">DSM 15739</strain>
    </source>
</reference>
<evidence type="ECO:0000256" key="4">
    <source>
        <dbReference type="ARBA" id="ARBA00022679"/>
    </source>
</evidence>
<feature type="binding site" evidence="11">
    <location>
        <position position="199"/>
    </location>
    <ligand>
        <name>Mg(2+)</name>
        <dbReference type="ChEBI" id="CHEBI:18420"/>
    </ligand>
</feature>
<dbReference type="PANTHER" id="PTHR30040:SF2">
    <property type="entry name" value="FAD:PROTEIN FMN TRANSFERASE"/>
    <property type="match status" value="1"/>
</dbReference>
<comment type="catalytic activity">
    <reaction evidence="9 10">
        <text>L-threonyl-[protein] + FAD = FMN-L-threonyl-[protein] + AMP + H(+)</text>
        <dbReference type="Rhea" id="RHEA:36847"/>
        <dbReference type="Rhea" id="RHEA-COMP:11060"/>
        <dbReference type="Rhea" id="RHEA-COMP:11061"/>
        <dbReference type="ChEBI" id="CHEBI:15378"/>
        <dbReference type="ChEBI" id="CHEBI:30013"/>
        <dbReference type="ChEBI" id="CHEBI:57692"/>
        <dbReference type="ChEBI" id="CHEBI:74257"/>
        <dbReference type="ChEBI" id="CHEBI:456215"/>
        <dbReference type="EC" id="2.7.1.180"/>
    </reaction>
</comment>
<feature type="chain" id="PRO_5039935576" description="FAD:protein FMN transferase" evidence="12">
    <location>
        <begin position="28"/>
        <end position="370"/>
    </location>
</feature>
<accession>A0A1T4LBF4</accession>
<feature type="signal peptide" evidence="12">
    <location>
        <begin position="1"/>
        <end position="27"/>
    </location>
</feature>
<evidence type="ECO:0000256" key="3">
    <source>
        <dbReference type="ARBA" id="ARBA00022630"/>
    </source>
</evidence>
<dbReference type="AlphaFoldDB" id="A0A1T4LBF4"/>
<keyword evidence="13" id="KW-0449">Lipoprotein</keyword>
<feature type="binding site" evidence="11">
    <location>
        <position position="314"/>
    </location>
    <ligand>
        <name>Mg(2+)</name>
        <dbReference type="ChEBI" id="CHEBI:18420"/>
    </ligand>
</feature>
<evidence type="ECO:0000256" key="5">
    <source>
        <dbReference type="ARBA" id="ARBA00022723"/>
    </source>
</evidence>
<dbReference type="RefSeq" id="WP_234982915.1">
    <property type="nucleotide sequence ID" value="NZ_FUWO01000007.1"/>
</dbReference>
<keyword evidence="3 10" id="KW-0285">Flavoprotein</keyword>
<comment type="similarity">
    <text evidence="10">Belongs to the ApbE family.</text>
</comment>
<keyword evidence="14" id="KW-1185">Reference proteome</keyword>
<evidence type="ECO:0000256" key="11">
    <source>
        <dbReference type="PIRSR" id="PIRSR006268-2"/>
    </source>
</evidence>
<evidence type="ECO:0000256" key="6">
    <source>
        <dbReference type="ARBA" id="ARBA00022827"/>
    </source>
</evidence>
<dbReference type="GO" id="GO:0046872">
    <property type="term" value="F:metal ion binding"/>
    <property type="evidence" value="ECO:0007669"/>
    <property type="project" value="UniProtKB-UniRule"/>
</dbReference>
<evidence type="ECO:0000256" key="1">
    <source>
        <dbReference type="ARBA" id="ARBA00011955"/>
    </source>
</evidence>
<dbReference type="GO" id="GO:0016740">
    <property type="term" value="F:transferase activity"/>
    <property type="evidence" value="ECO:0007669"/>
    <property type="project" value="UniProtKB-UniRule"/>
</dbReference>
<dbReference type="InterPro" id="IPR024932">
    <property type="entry name" value="ApbE"/>
</dbReference>
<evidence type="ECO:0000256" key="12">
    <source>
        <dbReference type="SAM" id="SignalP"/>
    </source>
</evidence>
<comment type="cofactor">
    <cofactor evidence="11">
        <name>Mg(2+)</name>
        <dbReference type="ChEBI" id="CHEBI:18420"/>
    </cofactor>
    <cofactor evidence="11">
        <name>Mn(2+)</name>
        <dbReference type="ChEBI" id="CHEBI:29035"/>
    </cofactor>
    <text evidence="11">Magnesium. Can also use manganese.</text>
</comment>
<sequence>MLKKKKVQKLSLLLMSTLLFVPTFAIQAEESTEAEVVTGASIKNDQLPLKVVKTPLSRTESLLHTAVQIQIYHENQEEVMDLAFDYIERMEKLFSTNLEGSDVYRINQAAGKEAVKVAPETFELIQKALEVSELSKGKFDITIGAVTNLWRIGDEAARKPEQSEIDAGLKKIDYHKVILDEKNQTVKLAEEGMVIELGGISKGYIGSGIVKYLKAAGVNTAIVNLGGNVIVMGTSPSNEEGWNVGVQDPDEVRGAVVGTVRMKDYAVITSGVYERYLEVDGVRYHHILDPKTGYPLANEISGVTVFAPESVDGDGLSTSLFLFGIEEGIEFVESLEGVEAAFIDKEHHVYLTSGLKDKFKLTNEEYKVVE</sequence>
<proteinExistence type="inferred from homology"/>
<dbReference type="EC" id="2.7.1.180" evidence="1 10"/>
<keyword evidence="12" id="KW-0732">Signal</keyword>
<evidence type="ECO:0000256" key="9">
    <source>
        <dbReference type="ARBA" id="ARBA00048540"/>
    </source>
</evidence>
<evidence type="ECO:0000313" key="14">
    <source>
        <dbReference type="Proteomes" id="UP000189941"/>
    </source>
</evidence>
<dbReference type="SUPFAM" id="SSF143631">
    <property type="entry name" value="ApbE-like"/>
    <property type="match status" value="1"/>
</dbReference>
<dbReference type="STRING" id="1121925.SAMN02746011_01037"/>
<dbReference type="Proteomes" id="UP000189941">
    <property type="component" value="Unassembled WGS sequence"/>
</dbReference>